<dbReference type="Gene3D" id="3.40.50.2000">
    <property type="entry name" value="Glycogen Phosphorylase B"/>
    <property type="match status" value="2"/>
</dbReference>
<protein>
    <recommendedName>
        <fullName evidence="3">Glycosyl transferase family 1 domain-containing protein</fullName>
    </recommendedName>
</protein>
<dbReference type="Pfam" id="PF00534">
    <property type="entry name" value="Glycos_transf_1"/>
    <property type="match status" value="1"/>
</dbReference>
<keyword evidence="1" id="KW-0808">Transferase</keyword>
<gene>
    <name evidence="4" type="ORF">LCGC14_1015670</name>
</gene>
<comment type="caution">
    <text evidence="4">The sequence shown here is derived from an EMBL/GenBank/DDBJ whole genome shotgun (WGS) entry which is preliminary data.</text>
</comment>
<feature type="transmembrane region" description="Helical" evidence="2">
    <location>
        <begin position="97"/>
        <end position="115"/>
    </location>
</feature>
<evidence type="ECO:0000313" key="4">
    <source>
        <dbReference type="EMBL" id="KKN12516.1"/>
    </source>
</evidence>
<dbReference type="SUPFAM" id="SSF53756">
    <property type="entry name" value="UDP-Glycosyltransferase/glycogen phosphorylase"/>
    <property type="match status" value="1"/>
</dbReference>
<name>A0A0F9QH41_9ZZZZ</name>
<keyword evidence="2" id="KW-0472">Membrane</keyword>
<proteinExistence type="predicted"/>
<accession>A0A0F9QH41</accession>
<keyword evidence="2" id="KW-1133">Transmembrane helix</keyword>
<sequence>MRRNVNRKKSIGIITFPGAETGITPVSQLLRIAEKSNEKIYLITGNEIMDHFLKEKKRHVIIHGLRHLRGKYVITRIMNYLLTQVRLGIKIKKYSRFVDIWFTLSASHLIIPTIFAKQSKAKIIPIATDSPPKMATFQKSGFSGVLRALTKITYLLSDYIIVYSPLMIKEYGLEFFKKKILVAPQHFIDPKELFLKQPIEKRNNTIGFIGRFTGEKGILNFIESIKYLENENLNFIVIGHGDQEHRVLDFIQNIKLSNKIEYIKWIERSSLSDYMNKIKLLVIPSYTEGLPNVMLEAMASGTIVLASKVGSIPDVITDGINGFLLRNNDPKTIAEKIVEIIKKENLREISTNAISYIKKYFSLNPIQRRYNVIIHTLRN</sequence>
<dbReference type="GO" id="GO:0016757">
    <property type="term" value="F:glycosyltransferase activity"/>
    <property type="evidence" value="ECO:0007669"/>
    <property type="project" value="InterPro"/>
</dbReference>
<keyword evidence="2" id="KW-0812">Transmembrane</keyword>
<dbReference type="GO" id="GO:0009103">
    <property type="term" value="P:lipopolysaccharide biosynthetic process"/>
    <property type="evidence" value="ECO:0007669"/>
    <property type="project" value="TreeGrafter"/>
</dbReference>
<organism evidence="4">
    <name type="scientific">marine sediment metagenome</name>
    <dbReference type="NCBI Taxonomy" id="412755"/>
    <lineage>
        <taxon>unclassified sequences</taxon>
        <taxon>metagenomes</taxon>
        <taxon>ecological metagenomes</taxon>
    </lineage>
</organism>
<evidence type="ECO:0000259" key="3">
    <source>
        <dbReference type="Pfam" id="PF00534"/>
    </source>
</evidence>
<dbReference type="InterPro" id="IPR001296">
    <property type="entry name" value="Glyco_trans_1"/>
</dbReference>
<evidence type="ECO:0000256" key="2">
    <source>
        <dbReference type="SAM" id="Phobius"/>
    </source>
</evidence>
<dbReference type="PANTHER" id="PTHR46401">
    <property type="entry name" value="GLYCOSYLTRANSFERASE WBBK-RELATED"/>
    <property type="match status" value="1"/>
</dbReference>
<dbReference type="CDD" id="cd03801">
    <property type="entry name" value="GT4_PimA-like"/>
    <property type="match status" value="1"/>
</dbReference>
<feature type="domain" description="Glycosyl transferase family 1" evidence="3">
    <location>
        <begin position="194"/>
        <end position="348"/>
    </location>
</feature>
<dbReference type="PANTHER" id="PTHR46401:SF2">
    <property type="entry name" value="GLYCOSYLTRANSFERASE WBBK-RELATED"/>
    <property type="match status" value="1"/>
</dbReference>
<dbReference type="EMBL" id="LAZR01004025">
    <property type="protein sequence ID" value="KKN12516.1"/>
    <property type="molecule type" value="Genomic_DNA"/>
</dbReference>
<evidence type="ECO:0000256" key="1">
    <source>
        <dbReference type="ARBA" id="ARBA00022679"/>
    </source>
</evidence>
<dbReference type="AlphaFoldDB" id="A0A0F9QH41"/>
<reference evidence="4" key="1">
    <citation type="journal article" date="2015" name="Nature">
        <title>Complex archaea that bridge the gap between prokaryotes and eukaryotes.</title>
        <authorList>
            <person name="Spang A."/>
            <person name="Saw J.H."/>
            <person name="Jorgensen S.L."/>
            <person name="Zaremba-Niedzwiedzka K."/>
            <person name="Martijn J."/>
            <person name="Lind A.E."/>
            <person name="van Eijk R."/>
            <person name="Schleper C."/>
            <person name="Guy L."/>
            <person name="Ettema T.J."/>
        </authorList>
    </citation>
    <scope>NUCLEOTIDE SEQUENCE</scope>
</reference>